<protein>
    <submittedName>
        <fullName evidence="1">Uncharacterized protein</fullName>
    </submittedName>
</protein>
<dbReference type="Proteomes" id="UP000283095">
    <property type="component" value="Chromosome"/>
</dbReference>
<sequence>MKGKEVGEKKIFSIFISVNRTTKIEANIELLSRLVEEGQCLKLFTETFSSFLHIKVQINRFVGEENKYV</sequence>
<accession>A0A3Q9RN89</accession>
<evidence type="ECO:0000313" key="1">
    <source>
        <dbReference type="EMBL" id="AZV43034.1"/>
    </source>
</evidence>
<dbReference type="KEGG" id="pasa:BAOM_2425"/>
<gene>
    <name evidence="1" type="ORF">BAOM_2425</name>
</gene>
<name>A0A3Q9RN89_9BACI</name>
<dbReference type="AlphaFoldDB" id="A0A3Q9RN89"/>
<reference evidence="1 2" key="1">
    <citation type="submission" date="2018-01" db="EMBL/GenBank/DDBJ databases">
        <title>Bacillus asahii Genome sequencing and assembly.</title>
        <authorList>
            <person name="Jiang H."/>
            <person name="Feng Y."/>
            <person name="Zhao F."/>
            <person name="Lin X."/>
        </authorList>
    </citation>
    <scope>NUCLEOTIDE SEQUENCE [LARGE SCALE GENOMIC DNA]</scope>
    <source>
        <strain evidence="1 2">OM18</strain>
    </source>
</reference>
<proteinExistence type="predicted"/>
<evidence type="ECO:0000313" key="2">
    <source>
        <dbReference type="Proteomes" id="UP000283095"/>
    </source>
</evidence>
<dbReference type="EMBL" id="CP026095">
    <property type="protein sequence ID" value="AZV43034.1"/>
    <property type="molecule type" value="Genomic_DNA"/>
</dbReference>
<organism evidence="1 2">
    <name type="scientific">Peribacillus asahii</name>
    <dbReference type="NCBI Taxonomy" id="228899"/>
    <lineage>
        <taxon>Bacteria</taxon>
        <taxon>Bacillati</taxon>
        <taxon>Bacillota</taxon>
        <taxon>Bacilli</taxon>
        <taxon>Bacillales</taxon>
        <taxon>Bacillaceae</taxon>
        <taxon>Peribacillus</taxon>
    </lineage>
</organism>